<dbReference type="PROSITE" id="PS00497">
    <property type="entry name" value="TYROSINASE_1"/>
    <property type="match status" value="1"/>
</dbReference>
<evidence type="ECO:0000313" key="6">
    <source>
        <dbReference type="EMBL" id="PGH15885.1"/>
    </source>
</evidence>
<dbReference type="InterPro" id="IPR050316">
    <property type="entry name" value="Tyrosinase/Hemocyanin"/>
</dbReference>
<sequence length="362" mass="40290">MAQMSRFGKLPQLLILLLLHLSVFASAGTIAGRNGAKNSRQAACTNPIIRKEWRTLTQEEQLDYLSAVKCFLEKPGLTPASVAPGAVSRYEDLVVTHIQQTMDIHFVGHFLPWHRWFTAVYEKGLREECGYKGAQPYWDWTLDVNPPSNWAKSPVFDPVYGFGGNGAFVESNGPNDVPGRTGGGCVADGPFKDMVIRLGPMDDLSGNPRCLHRDLSPYFAGRYLGMNQTILTISQPDFGQFTRVNDGGPSFDDSGLHGGGHYSVGGTFGEMGDLYASPSDPIFYMHHTNLDRVWWSWQSRDLQNRLTDISGPQMLMDYENLQAGNVTLDFKMSVGLNAEDVTVRDTMDIRGGYLCYDYDSLY</sequence>
<dbReference type="Proteomes" id="UP000224634">
    <property type="component" value="Unassembled WGS sequence"/>
</dbReference>
<feature type="domain" description="Tyrosinase copper-binding" evidence="5">
    <location>
        <begin position="280"/>
        <end position="291"/>
    </location>
</feature>
<comment type="caution">
    <text evidence="6">The sequence shown here is derived from an EMBL/GenBank/DDBJ whole genome shotgun (WGS) entry which is preliminary data.</text>
</comment>
<evidence type="ECO:0000259" key="4">
    <source>
        <dbReference type="PROSITE" id="PS00497"/>
    </source>
</evidence>
<dbReference type="PANTHER" id="PTHR11474:SF126">
    <property type="entry name" value="TYROSINASE-LIKE PROTEIN TYR-1-RELATED"/>
    <property type="match status" value="1"/>
</dbReference>
<evidence type="ECO:0000256" key="1">
    <source>
        <dbReference type="ARBA" id="ARBA00022723"/>
    </source>
</evidence>
<feature type="domain" description="Tyrosinase copper-binding" evidence="4">
    <location>
        <begin position="105"/>
        <end position="122"/>
    </location>
</feature>
<keyword evidence="1" id="KW-0479">Metal-binding</keyword>
<accession>A0A2B7Y3U7</accession>
<evidence type="ECO:0000313" key="7">
    <source>
        <dbReference type="Proteomes" id="UP000224634"/>
    </source>
</evidence>
<protein>
    <recommendedName>
        <fullName evidence="4 5">Tyrosinase copper-binding domain-containing protein</fullName>
    </recommendedName>
</protein>
<keyword evidence="7" id="KW-1185">Reference proteome</keyword>
<dbReference type="EMBL" id="PDNA01000079">
    <property type="protein sequence ID" value="PGH15885.1"/>
    <property type="molecule type" value="Genomic_DNA"/>
</dbReference>
<dbReference type="Gene3D" id="1.10.1280.10">
    <property type="entry name" value="Di-copper center containing domain from catechol oxidase"/>
    <property type="match status" value="1"/>
</dbReference>
<evidence type="ECO:0000256" key="3">
    <source>
        <dbReference type="SAM" id="SignalP"/>
    </source>
</evidence>
<evidence type="ECO:0000259" key="5">
    <source>
        <dbReference type="PROSITE" id="PS00498"/>
    </source>
</evidence>
<proteinExistence type="predicted"/>
<gene>
    <name evidence="6" type="ORF">AJ80_05417</name>
</gene>
<dbReference type="SUPFAM" id="SSF48056">
    <property type="entry name" value="Di-copper centre-containing domain"/>
    <property type="match status" value="1"/>
</dbReference>
<dbReference type="GO" id="GO:0016491">
    <property type="term" value="F:oxidoreductase activity"/>
    <property type="evidence" value="ECO:0007669"/>
    <property type="project" value="InterPro"/>
</dbReference>
<dbReference type="AlphaFoldDB" id="A0A2B7Y3U7"/>
<dbReference type="Pfam" id="PF00264">
    <property type="entry name" value="Tyrosinase"/>
    <property type="match status" value="1"/>
</dbReference>
<dbReference type="GO" id="GO:0046872">
    <property type="term" value="F:metal ion binding"/>
    <property type="evidence" value="ECO:0007669"/>
    <property type="project" value="UniProtKB-KW"/>
</dbReference>
<reference evidence="6 7" key="1">
    <citation type="submission" date="2017-10" db="EMBL/GenBank/DDBJ databases">
        <title>Comparative genomics in systemic dimorphic fungi from Ajellomycetaceae.</title>
        <authorList>
            <person name="Munoz J.F."/>
            <person name="Mcewen J.G."/>
            <person name="Clay O.K."/>
            <person name="Cuomo C.A."/>
        </authorList>
    </citation>
    <scope>NUCLEOTIDE SEQUENCE [LARGE SCALE GENOMIC DNA]</scope>
    <source>
        <strain evidence="6 7">UAMH7299</strain>
    </source>
</reference>
<dbReference type="OrthoDB" id="6132182at2759"/>
<organism evidence="6 7">
    <name type="scientific">Polytolypa hystricis (strain UAMH7299)</name>
    <dbReference type="NCBI Taxonomy" id="1447883"/>
    <lineage>
        <taxon>Eukaryota</taxon>
        <taxon>Fungi</taxon>
        <taxon>Dikarya</taxon>
        <taxon>Ascomycota</taxon>
        <taxon>Pezizomycotina</taxon>
        <taxon>Eurotiomycetes</taxon>
        <taxon>Eurotiomycetidae</taxon>
        <taxon>Onygenales</taxon>
        <taxon>Onygenales incertae sedis</taxon>
        <taxon>Polytolypa</taxon>
    </lineage>
</organism>
<keyword evidence="3" id="KW-0732">Signal</keyword>
<dbReference type="InterPro" id="IPR002227">
    <property type="entry name" value="Tyrosinase_Cu-bd"/>
</dbReference>
<dbReference type="PRINTS" id="PR00092">
    <property type="entry name" value="TYROSINASE"/>
</dbReference>
<dbReference type="PROSITE" id="PS00498">
    <property type="entry name" value="TYROSINASE_2"/>
    <property type="match status" value="1"/>
</dbReference>
<dbReference type="STRING" id="1447883.A0A2B7Y3U7"/>
<evidence type="ECO:0000256" key="2">
    <source>
        <dbReference type="ARBA" id="ARBA00023008"/>
    </source>
</evidence>
<keyword evidence="2" id="KW-0186">Copper</keyword>
<feature type="signal peptide" evidence="3">
    <location>
        <begin position="1"/>
        <end position="27"/>
    </location>
</feature>
<dbReference type="PANTHER" id="PTHR11474">
    <property type="entry name" value="TYROSINASE FAMILY MEMBER"/>
    <property type="match status" value="1"/>
</dbReference>
<name>A0A2B7Y3U7_POLH7</name>
<feature type="chain" id="PRO_5012518776" description="Tyrosinase copper-binding domain-containing protein" evidence="3">
    <location>
        <begin position="28"/>
        <end position="362"/>
    </location>
</feature>
<dbReference type="InterPro" id="IPR008922">
    <property type="entry name" value="Di-copper_centre_dom_sf"/>
</dbReference>